<evidence type="ECO:0000313" key="3">
    <source>
        <dbReference type="Proteomes" id="UP000266841"/>
    </source>
</evidence>
<feature type="compositionally biased region" description="Basic and acidic residues" evidence="1">
    <location>
        <begin position="233"/>
        <end position="255"/>
    </location>
</feature>
<evidence type="ECO:0000313" key="2">
    <source>
        <dbReference type="EMBL" id="EJK50696.1"/>
    </source>
</evidence>
<feature type="compositionally biased region" description="Basic and acidic residues" evidence="1">
    <location>
        <begin position="126"/>
        <end position="143"/>
    </location>
</feature>
<feature type="compositionally biased region" description="Low complexity" evidence="1">
    <location>
        <begin position="171"/>
        <end position="199"/>
    </location>
</feature>
<feature type="compositionally biased region" description="Gly residues" evidence="1">
    <location>
        <begin position="93"/>
        <end position="107"/>
    </location>
</feature>
<dbReference type="AlphaFoldDB" id="K0RPA7"/>
<feature type="compositionally biased region" description="Basic and acidic residues" evidence="1">
    <location>
        <begin position="50"/>
        <end position="74"/>
    </location>
</feature>
<keyword evidence="3" id="KW-1185">Reference proteome</keyword>
<name>K0RPA7_THAOC</name>
<protein>
    <submittedName>
        <fullName evidence="2">Uncharacterized protein</fullName>
    </submittedName>
</protein>
<dbReference type="Proteomes" id="UP000266841">
    <property type="component" value="Unassembled WGS sequence"/>
</dbReference>
<evidence type="ECO:0000256" key="1">
    <source>
        <dbReference type="SAM" id="MobiDB-lite"/>
    </source>
</evidence>
<feature type="non-terminal residue" evidence="2">
    <location>
        <position position="269"/>
    </location>
</feature>
<organism evidence="2 3">
    <name type="scientific">Thalassiosira oceanica</name>
    <name type="common">Marine diatom</name>
    <dbReference type="NCBI Taxonomy" id="159749"/>
    <lineage>
        <taxon>Eukaryota</taxon>
        <taxon>Sar</taxon>
        <taxon>Stramenopiles</taxon>
        <taxon>Ochrophyta</taxon>
        <taxon>Bacillariophyta</taxon>
        <taxon>Coscinodiscophyceae</taxon>
        <taxon>Thalassiosirophycidae</taxon>
        <taxon>Thalassiosirales</taxon>
        <taxon>Thalassiosiraceae</taxon>
        <taxon>Thalassiosira</taxon>
    </lineage>
</organism>
<dbReference type="EMBL" id="AGNL01043176">
    <property type="protein sequence ID" value="EJK50696.1"/>
    <property type="molecule type" value="Genomic_DNA"/>
</dbReference>
<reference evidence="2 3" key="1">
    <citation type="journal article" date="2012" name="Genome Biol.">
        <title>Genome and low-iron response of an oceanic diatom adapted to chronic iron limitation.</title>
        <authorList>
            <person name="Lommer M."/>
            <person name="Specht M."/>
            <person name="Roy A.S."/>
            <person name="Kraemer L."/>
            <person name="Andreson R."/>
            <person name="Gutowska M.A."/>
            <person name="Wolf J."/>
            <person name="Bergner S.V."/>
            <person name="Schilhabel M.B."/>
            <person name="Klostermeier U.C."/>
            <person name="Beiko R.G."/>
            <person name="Rosenstiel P."/>
            <person name="Hippler M."/>
            <person name="Laroche J."/>
        </authorList>
    </citation>
    <scope>NUCLEOTIDE SEQUENCE [LARGE SCALE GENOMIC DNA]</scope>
    <source>
        <strain evidence="2 3">CCMP1005</strain>
    </source>
</reference>
<feature type="compositionally biased region" description="Basic residues" evidence="1">
    <location>
        <begin position="256"/>
        <end position="269"/>
    </location>
</feature>
<proteinExistence type="predicted"/>
<comment type="caution">
    <text evidence="2">The sequence shown here is derived from an EMBL/GenBank/DDBJ whole genome shotgun (WGS) entry which is preliminary data.</text>
</comment>
<accession>K0RPA7</accession>
<feature type="region of interest" description="Disordered" evidence="1">
    <location>
        <begin position="1"/>
        <end position="269"/>
    </location>
</feature>
<gene>
    <name evidence="2" type="ORF">THAOC_30263</name>
</gene>
<sequence length="269" mass="27184">MVDLTGAKAAGTKDEVEDTELDRMNATFERMGADDENHGGGPKLSNGMAEGRRRVPRADPEGRPGRGSRPRRDAEEEDEDEDGGERKRHKADGGGADPSSGGDGGPVADGADPGRSPAMDAEPVEEVGKEAADAGDVEMKSEEESGPEQAATSPESGRSDRSTAGPAVGNGSPSKSSSSGDGDGPGTTPAGPSAGTGDPDVFDSHVRVSSSGDIVLDGGGGEAAVAAAGTAKGGRDGEGGRDGGRGRRAVDERKGRVGRRRDVRRGRRG</sequence>